<feature type="non-terminal residue" evidence="6">
    <location>
        <position position="211"/>
    </location>
</feature>
<dbReference type="Pfam" id="PF21597">
    <property type="entry name" value="TetR_C_43"/>
    <property type="match status" value="1"/>
</dbReference>
<evidence type="ECO:0000313" key="7">
    <source>
        <dbReference type="Proteomes" id="UP001582793"/>
    </source>
</evidence>
<dbReference type="InterPro" id="IPR050109">
    <property type="entry name" value="HTH-type_TetR-like_transc_reg"/>
</dbReference>
<dbReference type="PANTHER" id="PTHR30055">
    <property type="entry name" value="HTH-TYPE TRANSCRIPTIONAL REGULATOR RUTR"/>
    <property type="match status" value="1"/>
</dbReference>
<dbReference type="RefSeq" id="WP_375737209.1">
    <property type="nucleotide sequence ID" value="NZ_JBCGDC010000249.1"/>
</dbReference>
<dbReference type="InterPro" id="IPR009057">
    <property type="entry name" value="Homeodomain-like_sf"/>
</dbReference>
<evidence type="ECO:0000313" key="6">
    <source>
        <dbReference type="EMBL" id="MFB6398443.1"/>
    </source>
</evidence>
<dbReference type="Proteomes" id="UP001582793">
    <property type="component" value="Unassembled WGS sequence"/>
</dbReference>
<keyword evidence="2 4" id="KW-0238">DNA-binding</keyword>
<evidence type="ECO:0000256" key="4">
    <source>
        <dbReference type="PROSITE-ProRule" id="PRU00335"/>
    </source>
</evidence>
<dbReference type="InterPro" id="IPR036271">
    <property type="entry name" value="Tet_transcr_reg_TetR-rel_C_sf"/>
</dbReference>
<dbReference type="EMBL" id="JBCGDC010000249">
    <property type="protein sequence ID" value="MFB6398443.1"/>
    <property type="molecule type" value="Genomic_DNA"/>
</dbReference>
<dbReference type="InterPro" id="IPR001647">
    <property type="entry name" value="HTH_TetR"/>
</dbReference>
<evidence type="ECO:0000256" key="3">
    <source>
        <dbReference type="ARBA" id="ARBA00023163"/>
    </source>
</evidence>
<keyword evidence="1" id="KW-0805">Transcription regulation</keyword>
<proteinExistence type="predicted"/>
<dbReference type="SUPFAM" id="SSF48498">
    <property type="entry name" value="Tetracyclin repressor-like, C-terminal domain"/>
    <property type="match status" value="1"/>
</dbReference>
<gene>
    <name evidence="6" type="ORF">AAFH96_36030</name>
</gene>
<evidence type="ECO:0000259" key="5">
    <source>
        <dbReference type="PROSITE" id="PS50977"/>
    </source>
</evidence>
<accession>A0ABV5D2F2</accession>
<dbReference type="PROSITE" id="PS50977">
    <property type="entry name" value="HTH_TETR_2"/>
    <property type="match status" value="1"/>
</dbReference>
<sequence length="211" mass="22073">MPGSDSPPRADAARNRERLLHAAGQALAEGDRSLQLNDIARRAGVGVGTAYRHFPTPRALLETLVQAQLDDVLDQARRELAAADPWSGLTRLLTTGIALMVTDPGFADVLATGTDTLPRTGQLKHELYGTVDQLLRRVRDAGALRPGVDGDDILRLMCGVSYAARLAGDTGGPAGLLGPAEPVGPTAADPTAVGELAGRYAGWLLDGLRAP</sequence>
<dbReference type="Gene3D" id="1.10.357.10">
    <property type="entry name" value="Tetracycline Repressor, domain 2"/>
    <property type="match status" value="1"/>
</dbReference>
<dbReference type="SUPFAM" id="SSF46689">
    <property type="entry name" value="Homeodomain-like"/>
    <property type="match status" value="1"/>
</dbReference>
<feature type="DNA-binding region" description="H-T-H motif" evidence="4">
    <location>
        <begin position="35"/>
        <end position="54"/>
    </location>
</feature>
<name>A0ABV5D2F2_9ACTN</name>
<keyword evidence="7" id="KW-1185">Reference proteome</keyword>
<evidence type="ECO:0000256" key="2">
    <source>
        <dbReference type="ARBA" id="ARBA00023125"/>
    </source>
</evidence>
<dbReference type="PANTHER" id="PTHR30055:SF234">
    <property type="entry name" value="HTH-TYPE TRANSCRIPTIONAL REGULATOR BETI"/>
    <property type="match status" value="1"/>
</dbReference>
<comment type="caution">
    <text evidence="6">The sequence shown here is derived from an EMBL/GenBank/DDBJ whole genome shotgun (WGS) entry which is preliminary data.</text>
</comment>
<reference evidence="6 7" key="1">
    <citation type="submission" date="2024-04" db="EMBL/GenBank/DDBJ databases">
        <title>Polymorphospora sp. isolated from Baiyangdian Lake in Xiong'an New Area.</title>
        <authorList>
            <person name="Zhang X."/>
            <person name="Liu J."/>
        </authorList>
    </citation>
    <scope>NUCLEOTIDE SEQUENCE [LARGE SCALE GENOMIC DNA]</scope>
    <source>
        <strain evidence="6 7">2-325</strain>
    </source>
</reference>
<protein>
    <submittedName>
        <fullName evidence="6">TetR/AcrR family transcriptional regulator</fullName>
    </submittedName>
</protein>
<dbReference type="Pfam" id="PF00440">
    <property type="entry name" value="TetR_N"/>
    <property type="match status" value="1"/>
</dbReference>
<keyword evidence="3" id="KW-0804">Transcription</keyword>
<dbReference type="InterPro" id="IPR049445">
    <property type="entry name" value="TetR_SbtR-like_C"/>
</dbReference>
<feature type="domain" description="HTH tetR-type" evidence="5">
    <location>
        <begin position="13"/>
        <end position="72"/>
    </location>
</feature>
<organism evidence="6 7">
    <name type="scientific">Polymorphospora lycopeni</name>
    <dbReference type="NCBI Taxonomy" id="3140240"/>
    <lineage>
        <taxon>Bacteria</taxon>
        <taxon>Bacillati</taxon>
        <taxon>Actinomycetota</taxon>
        <taxon>Actinomycetes</taxon>
        <taxon>Micromonosporales</taxon>
        <taxon>Micromonosporaceae</taxon>
        <taxon>Polymorphospora</taxon>
    </lineage>
</organism>
<evidence type="ECO:0000256" key="1">
    <source>
        <dbReference type="ARBA" id="ARBA00023015"/>
    </source>
</evidence>